<keyword evidence="9 13" id="KW-0418">Kinase</keyword>
<comment type="similarity">
    <text evidence="13">Belongs to the LpxK family.</text>
</comment>
<gene>
    <name evidence="13" type="primary">lpxK</name>
    <name evidence="14" type="ORF">HL667_20520</name>
</gene>
<keyword evidence="8 13" id="KW-0547">Nucleotide-binding</keyword>
<evidence type="ECO:0000256" key="9">
    <source>
        <dbReference type="ARBA" id="ARBA00022777"/>
    </source>
</evidence>
<evidence type="ECO:0000256" key="6">
    <source>
        <dbReference type="ARBA" id="ARBA00022556"/>
    </source>
</evidence>
<dbReference type="HAMAP" id="MF_00409">
    <property type="entry name" value="LpxK"/>
    <property type="match status" value="1"/>
</dbReference>
<dbReference type="Pfam" id="PF02606">
    <property type="entry name" value="LpxK"/>
    <property type="match status" value="1"/>
</dbReference>
<evidence type="ECO:0000256" key="8">
    <source>
        <dbReference type="ARBA" id="ARBA00022741"/>
    </source>
</evidence>
<dbReference type="RefSeq" id="WP_172112468.1">
    <property type="nucleotide sequence ID" value="NZ_JABFDN010000006.1"/>
</dbReference>
<name>A0ABX2CGS0_9BRAD</name>
<keyword evidence="7 13" id="KW-0808">Transferase</keyword>
<organism evidence="14 15">
    <name type="scientific">Bradyrhizobium aeschynomenes</name>
    <dbReference type="NCBI Taxonomy" id="2734909"/>
    <lineage>
        <taxon>Bacteria</taxon>
        <taxon>Pseudomonadati</taxon>
        <taxon>Pseudomonadota</taxon>
        <taxon>Alphaproteobacteria</taxon>
        <taxon>Hyphomicrobiales</taxon>
        <taxon>Nitrobacteraceae</taxon>
        <taxon>Bradyrhizobium</taxon>
    </lineage>
</organism>
<evidence type="ECO:0000313" key="15">
    <source>
        <dbReference type="Proteomes" id="UP000886476"/>
    </source>
</evidence>
<comment type="function">
    <text evidence="1 13">Transfers the gamma-phosphate of ATP to the 4'-position of a tetraacyldisaccharide 1-phosphate intermediate (termed DS-1-P) to form tetraacyldisaccharide 1,4'-bis-phosphate (lipid IVA).</text>
</comment>
<evidence type="ECO:0000256" key="4">
    <source>
        <dbReference type="ARBA" id="ARBA00016436"/>
    </source>
</evidence>
<evidence type="ECO:0000256" key="2">
    <source>
        <dbReference type="ARBA" id="ARBA00004870"/>
    </source>
</evidence>
<evidence type="ECO:0000256" key="5">
    <source>
        <dbReference type="ARBA" id="ARBA00022516"/>
    </source>
</evidence>
<evidence type="ECO:0000256" key="13">
    <source>
        <dbReference type="HAMAP-Rule" id="MF_00409"/>
    </source>
</evidence>
<evidence type="ECO:0000313" key="14">
    <source>
        <dbReference type="EMBL" id="NPU67399.1"/>
    </source>
</evidence>
<feature type="binding site" evidence="13">
    <location>
        <begin position="51"/>
        <end position="58"/>
    </location>
    <ligand>
        <name>ATP</name>
        <dbReference type="ChEBI" id="CHEBI:30616"/>
    </ligand>
</feature>
<dbReference type="PANTHER" id="PTHR42724">
    <property type="entry name" value="TETRAACYLDISACCHARIDE 4'-KINASE"/>
    <property type="match status" value="1"/>
</dbReference>
<dbReference type="InterPro" id="IPR003758">
    <property type="entry name" value="LpxK"/>
</dbReference>
<evidence type="ECO:0000256" key="10">
    <source>
        <dbReference type="ARBA" id="ARBA00022840"/>
    </source>
</evidence>
<accession>A0ABX2CGS0</accession>
<keyword evidence="11 13" id="KW-0443">Lipid metabolism</keyword>
<keyword evidence="5 13" id="KW-0444">Lipid biosynthesis</keyword>
<comment type="catalytic activity">
    <reaction evidence="13">
        <text>a lipid A disaccharide + ATP = a lipid IVA + ADP + H(+)</text>
        <dbReference type="Rhea" id="RHEA:67840"/>
        <dbReference type="ChEBI" id="CHEBI:15378"/>
        <dbReference type="ChEBI" id="CHEBI:30616"/>
        <dbReference type="ChEBI" id="CHEBI:176343"/>
        <dbReference type="ChEBI" id="CHEBI:176425"/>
        <dbReference type="ChEBI" id="CHEBI:456216"/>
        <dbReference type="EC" id="2.7.1.130"/>
    </reaction>
</comment>
<dbReference type="PANTHER" id="PTHR42724:SF1">
    <property type="entry name" value="TETRAACYLDISACCHARIDE 4'-KINASE, MITOCHONDRIAL-RELATED"/>
    <property type="match status" value="1"/>
</dbReference>
<dbReference type="GO" id="GO:0009029">
    <property type="term" value="F:lipid-A 4'-kinase activity"/>
    <property type="evidence" value="ECO:0007669"/>
    <property type="project" value="UniProtKB-EC"/>
</dbReference>
<dbReference type="EMBL" id="JABFDN010000006">
    <property type="protein sequence ID" value="NPU67399.1"/>
    <property type="molecule type" value="Genomic_DNA"/>
</dbReference>
<keyword evidence="10 13" id="KW-0067">ATP-binding</keyword>
<comment type="caution">
    <text evidence="14">The sequence shown here is derived from an EMBL/GenBank/DDBJ whole genome shotgun (WGS) entry which is preliminary data.</text>
</comment>
<dbReference type="NCBIfam" id="TIGR00682">
    <property type="entry name" value="lpxK"/>
    <property type="match status" value="1"/>
</dbReference>
<evidence type="ECO:0000256" key="11">
    <source>
        <dbReference type="ARBA" id="ARBA00023098"/>
    </source>
</evidence>
<reference evidence="14" key="1">
    <citation type="submission" date="2020-05" db="EMBL/GenBank/DDBJ databases">
        <title>Nod-independent and nitrogen-fixing Bradyrhizobium aeschynomene sp. nov. isolated from nodules of Aeschynomene indica.</title>
        <authorList>
            <person name="Zhang Z."/>
        </authorList>
    </citation>
    <scope>NUCLEOTIDE SEQUENCE</scope>
    <source>
        <strain evidence="14">83012</strain>
    </source>
</reference>
<protein>
    <recommendedName>
        <fullName evidence="4 13">Tetraacyldisaccharide 4'-kinase</fullName>
        <ecNumber evidence="3 13">2.7.1.130</ecNumber>
    </recommendedName>
    <alternativeName>
        <fullName evidence="12 13">Lipid A 4'-kinase</fullName>
    </alternativeName>
</protein>
<dbReference type="Proteomes" id="UP000886476">
    <property type="component" value="Unassembled WGS sequence"/>
</dbReference>
<dbReference type="InterPro" id="IPR027417">
    <property type="entry name" value="P-loop_NTPase"/>
</dbReference>
<evidence type="ECO:0000256" key="12">
    <source>
        <dbReference type="ARBA" id="ARBA00029757"/>
    </source>
</evidence>
<dbReference type="EC" id="2.7.1.130" evidence="3 13"/>
<evidence type="ECO:0000256" key="7">
    <source>
        <dbReference type="ARBA" id="ARBA00022679"/>
    </source>
</evidence>
<keyword evidence="15" id="KW-1185">Reference proteome</keyword>
<keyword evidence="6 13" id="KW-0441">Lipid A biosynthesis</keyword>
<sequence length="348" mass="37021">MREPAFWHRPRSWQSRLLSPISLLYGAVAARRMTRTGINAGVPVICVGNYHVGGAGKTPMVLALTSLLRELGEQPVVLSRGYGGRLRGPVLVDPAAHDAGDVGDEPLMMAARVPVVVSRDRAEGVGLVKVQGASVILMDDGFQNPSIAKDLALIMLDGVRGLGNGRVFPGGPLRAPLPPQLSRTDALVVIGEGNASEAVALRVAAAGKPVFRARLQPDPQVVAALMGRPILAFAGIGDPQRFFRTLRASGLDIKAEQAFADHHPFTADDIGALVRAAKRDGLSLVTTEKDLARLRVSGAEQREDQRDLAITAFPVTLEFSDLPALRGLITQRLSTARMSQPPAFRAPG</sequence>
<evidence type="ECO:0000256" key="3">
    <source>
        <dbReference type="ARBA" id="ARBA00012071"/>
    </source>
</evidence>
<evidence type="ECO:0000256" key="1">
    <source>
        <dbReference type="ARBA" id="ARBA00002274"/>
    </source>
</evidence>
<dbReference type="SUPFAM" id="SSF52540">
    <property type="entry name" value="P-loop containing nucleoside triphosphate hydrolases"/>
    <property type="match status" value="1"/>
</dbReference>
<comment type="pathway">
    <text evidence="2 13">Glycolipid biosynthesis; lipid IV(A) biosynthesis; lipid IV(A) from (3R)-3-hydroxytetradecanoyl-[acyl-carrier-protein] and UDP-N-acetyl-alpha-D-glucosamine: step 6/6.</text>
</comment>
<proteinExistence type="inferred from homology"/>